<keyword evidence="2" id="KW-1185">Reference proteome</keyword>
<dbReference type="RefSeq" id="WP_272181065.1">
    <property type="nucleotide sequence ID" value="NZ_JAQOMS010000002.1"/>
</dbReference>
<gene>
    <name evidence="1" type="ORF">PN838_13965</name>
</gene>
<proteinExistence type="predicted"/>
<sequence>MQGYNDAKVQQTLVQEANTQVHTNGGFMIVVDLNSSEPLFSQLINQIKKQLPTTSYLRVHHYLLFDSSPMNWT</sequence>
<dbReference type="Proteomes" id="UP001528411">
    <property type="component" value="Unassembled WGS sequence"/>
</dbReference>
<organism evidence="1 2">
    <name type="scientific">Psychrosphaera algicola</name>
    <dbReference type="NCBI Taxonomy" id="3023714"/>
    <lineage>
        <taxon>Bacteria</taxon>
        <taxon>Pseudomonadati</taxon>
        <taxon>Pseudomonadota</taxon>
        <taxon>Gammaproteobacteria</taxon>
        <taxon>Alteromonadales</taxon>
        <taxon>Pseudoalteromonadaceae</taxon>
        <taxon>Psychrosphaera</taxon>
    </lineage>
</organism>
<dbReference type="EMBL" id="JAQOMS010000002">
    <property type="protein sequence ID" value="MDC2889679.1"/>
    <property type="molecule type" value="Genomic_DNA"/>
</dbReference>
<evidence type="ECO:0000313" key="2">
    <source>
        <dbReference type="Proteomes" id="UP001528411"/>
    </source>
</evidence>
<accession>A0ABT5FDT3</accession>
<reference evidence="1 2" key="1">
    <citation type="submission" date="2023-01" db="EMBL/GenBank/DDBJ databases">
        <title>Psychrosphaera sp. nov., isolated from marine algae.</title>
        <authorList>
            <person name="Bayburt H."/>
            <person name="Choi B.J."/>
            <person name="Kim J.M."/>
            <person name="Choi D.G."/>
            <person name="Jeon C.O."/>
        </authorList>
    </citation>
    <scope>NUCLEOTIDE SEQUENCE [LARGE SCALE GENOMIC DNA]</scope>
    <source>
        <strain evidence="1 2">G1-22</strain>
    </source>
</reference>
<name>A0ABT5FDT3_9GAMM</name>
<protein>
    <submittedName>
        <fullName evidence="1">Uncharacterized protein</fullName>
    </submittedName>
</protein>
<evidence type="ECO:0000313" key="1">
    <source>
        <dbReference type="EMBL" id="MDC2889679.1"/>
    </source>
</evidence>
<comment type="caution">
    <text evidence="1">The sequence shown here is derived from an EMBL/GenBank/DDBJ whole genome shotgun (WGS) entry which is preliminary data.</text>
</comment>